<gene>
    <name evidence="1" type="ORF">Leef1_43</name>
</gene>
<accession>A0A8E4ZGE8</accession>
<protein>
    <submittedName>
        <fullName evidence="1">Uncharacterized protein</fullName>
    </submittedName>
</protein>
<reference evidence="1" key="1">
    <citation type="submission" date="2020-07" db="EMBL/GenBank/DDBJ databases">
        <title>Highly diverse flavobacterial phages as mortality factor during North Sea spring blooms.</title>
        <authorList>
            <person name="Bartlau N."/>
            <person name="Wichels A."/>
            <person name="Krohne G."/>
            <person name="Adriaenssens E.M."/>
            <person name="Heins A."/>
            <person name="Fuchs B.M."/>
            <person name="Amann R."/>
            <person name="Moraru C."/>
        </authorList>
    </citation>
    <scope>NUCLEOTIDE SEQUENCE</scope>
</reference>
<evidence type="ECO:0000313" key="2">
    <source>
        <dbReference type="Proteomes" id="UP000693839"/>
    </source>
</evidence>
<evidence type="ECO:0000313" key="1">
    <source>
        <dbReference type="EMBL" id="QQV91409.1"/>
    </source>
</evidence>
<dbReference type="Proteomes" id="UP000693839">
    <property type="component" value="Segment"/>
</dbReference>
<name>A0A8E4ZGE8_9CAUD</name>
<organism evidence="1 2">
    <name type="scientific">Polaribacter phage Leef_1</name>
    <dbReference type="NCBI Taxonomy" id="2745684"/>
    <lineage>
        <taxon>Viruses</taxon>
        <taxon>Duplodnaviria</taxon>
        <taxon>Heunggongvirae</taxon>
        <taxon>Uroviricota</taxon>
        <taxon>Caudoviricetes</taxon>
        <taxon>Helgolandviridae</taxon>
        <taxon>Leefvirus</taxon>
        <taxon>Leefvirus Leef</taxon>
    </lineage>
</organism>
<keyword evidence="2" id="KW-1185">Reference proteome</keyword>
<dbReference type="EMBL" id="MT732473">
    <property type="protein sequence ID" value="QQV91409.1"/>
    <property type="molecule type" value="Genomic_DNA"/>
</dbReference>
<proteinExistence type="predicted"/>
<sequence length="215" mass="23914">MANKKELLDICLNLGINTEGLTTNAKLEEAIETKEAEIVLENTIEKATSLGLETDGKDLDTLIFDIELKETTDKAIELGIEVLDKDLPTLKADIDALTATTTKEVEVVLNATQLRQLEAKKLRVANALKAKKEAKILADKKADENSAIERASKNPVKDNRKVYKDEKGQRFRFKKSAPKTLNIDGIKTSLDDIIADEEIMLELVNGNSNFLEQIY</sequence>